<accession>A0ACC6T5D3</accession>
<reference evidence="1 2" key="1">
    <citation type="journal article" date="2024" name="Proc. Natl. Acad. Sci. U.S.A.">
        <title>The evolutionary genomics of adaptation to stress in wild rhizobium bacteria.</title>
        <authorList>
            <person name="Kehlet-Delgado H."/>
            <person name="Montoya A.P."/>
            <person name="Jensen K.T."/>
            <person name="Wendlandt C.E."/>
            <person name="Dexheimer C."/>
            <person name="Roberts M."/>
            <person name="Torres Martinez L."/>
            <person name="Friesen M.L."/>
            <person name="Griffitts J.S."/>
            <person name="Porter S.S."/>
        </authorList>
    </citation>
    <scope>NUCLEOTIDE SEQUENCE [LARGE SCALE GENOMIC DNA]</scope>
    <source>
        <strain evidence="1 2">M0468</strain>
    </source>
</reference>
<evidence type="ECO:0000313" key="2">
    <source>
        <dbReference type="Proteomes" id="UP001480082"/>
    </source>
</evidence>
<gene>
    <name evidence="1" type="ORF">NKI81_24680</name>
</gene>
<sequence length="427" mass="45710">MKVLVTGSNGLIGTAVCARLITAGHKLVRVSRRTQAGLGEAEAIAIDMAKALAPQEWSEALQGVDAVVNCAGVLQDSASEHTTDVHASGAEVLFIACRQTGVRRVIHFSAIGVDREQPSAFSASKRAGEEALMQLDLDWVVLRPSVVLGRPVFGASALFRGLAALPVLPSMPDTGLLQVVQLEDVVETVALLLGADAPSRACLDLAGPDAFTMEEVVAQYRRWLGWEKARVLALPRWAARPLYRVGDAVSVLGWRPPMRTNAALEISRGATGDPRQWKVTTGIEPQSLPAALAANPATVQDRWFARLFFLKPAVFTILPFFWIVTGIISLTTGWQSGVQLIINTAVGALAAPLVVAGALADLAIGVLIALRRTARLGLWAATSICLFYALAGTLLRPDLWNEPLGPLMKILPIFLLHLVALAILEER</sequence>
<comment type="caution">
    <text evidence="1">The sequence shown here is derived from an EMBL/GenBank/DDBJ whole genome shotgun (WGS) entry which is preliminary data.</text>
</comment>
<organism evidence="1 2">
    <name type="scientific">Mesorhizobium australicum</name>
    <dbReference type="NCBI Taxonomy" id="536018"/>
    <lineage>
        <taxon>Bacteria</taxon>
        <taxon>Pseudomonadati</taxon>
        <taxon>Pseudomonadota</taxon>
        <taxon>Alphaproteobacteria</taxon>
        <taxon>Hyphomicrobiales</taxon>
        <taxon>Phyllobacteriaceae</taxon>
        <taxon>Mesorhizobium</taxon>
    </lineage>
</organism>
<proteinExistence type="predicted"/>
<evidence type="ECO:0000313" key="1">
    <source>
        <dbReference type="EMBL" id="MER9287107.1"/>
    </source>
</evidence>
<name>A0ACC6T5D3_9HYPH</name>
<dbReference type="Proteomes" id="UP001480082">
    <property type="component" value="Unassembled WGS sequence"/>
</dbReference>
<keyword evidence="2" id="KW-1185">Reference proteome</keyword>
<dbReference type="EMBL" id="JAMYRI010000017">
    <property type="protein sequence ID" value="MER9287107.1"/>
    <property type="molecule type" value="Genomic_DNA"/>
</dbReference>
<protein>
    <submittedName>
        <fullName evidence="1">SDR family oxidoreductase</fullName>
    </submittedName>
</protein>